<proteinExistence type="predicted"/>
<organism evidence="5 6">
    <name type="scientific">Zobellia uliginosa</name>
    <dbReference type="NCBI Taxonomy" id="143224"/>
    <lineage>
        <taxon>Bacteria</taxon>
        <taxon>Pseudomonadati</taxon>
        <taxon>Bacteroidota</taxon>
        <taxon>Flavobacteriia</taxon>
        <taxon>Flavobacteriales</taxon>
        <taxon>Flavobacteriaceae</taxon>
        <taxon>Zobellia</taxon>
    </lineage>
</organism>
<reference evidence="5 6" key="1">
    <citation type="submission" date="2017-01" db="EMBL/GenBank/DDBJ databases">
        <authorList>
            <person name="Varghese N."/>
            <person name="Submissions S."/>
        </authorList>
    </citation>
    <scope>NUCLEOTIDE SEQUENCE [LARGE SCALE GENOMIC DNA]</scope>
    <source>
        <strain evidence="5 6">DSM 2061</strain>
    </source>
</reference>
<keyword evidence="3" id="KW-0804">Transcription</keyword>
<keyword evidence="6" id="KW-1185">Reference proteome</keyword>
<dbReference type="SUPFAM" id="SSF46689">
    <property type="entry name" value="Homeodomain-like"/>
    <property type="match status" value="1"/>
</dbReference>
<dbReference type="PROSITE" id="PS01124">
    <property type="entry name" value="HTH_ARAC_FAMILY_2"/>
    <property type="match status" value="1"/>
</dbReference>
<dbReference type="RefSeq" id="WP_076453917.1">
    <property type="nucleotide sequence ID" value="NZ_FTOB01000002.1"/>
</dbReference>
<dbReference type="PANTHER" id="PTHR43280:SF32">
    <property type="entry name" value="TRANSCRIPTIONAL REGULATORY PROTEIN"/>
    <property type="match status" value="1"/>
</dbReference>
<feature type="domain" description="HTH araC/xylS-type" evidence="4">
    <location>
        <begin position="171"/>
        <end position="269"/>
    </location>
</feature>
<evidence type="ECO:0000256" key="1">
    <source>
        <dbReference type="ARBA" id="ARBA00023015"/>
    </source>
</evidence>
<evidence type="ECO:0000259" key="4">
    <source>
        <dbReference type="PROSITE" id="PS01124"/>
    </source>
</evidence>
<evidence type="ECO:0000313" key="5">
    <source>
        <dbReference type="EMBL" id="SIS47253.1"/>
    </source>
</evidence>
<comment type="caution">
    <text evidence="5">The sequence shown here is derived from an EMBL/GenBank/DDBJ whole genome shotgun (WGS) entry which is preliminary data.</text>
</comment>
<dbReference type="Proteomes" id="UP000185728">
    <property type="component" value="Unassembled WGS sequence"/>
</dbReference>
<dbReference type="Pfam" id="PF12833">
    <property type="entry name" value="HTH_18"/>
    <property type="match status" value="1"/>
</dbReference>
<dbReference type="GO" id="GO:0003677">
    <property type="term" value="F:DNA binding"/>
    <property type="evidence" value="ECO:0007669"/>
    <property type="project" value="UniProtKB-KW"/>
</dbReference>
<dbReference type="SMART" id="SM00342">
    <property type="entry name" value="HTH_ARAC"/>
    <property type="match status" value="1"/>
</dbReference>
<evidence type="ECO:0000256" key="3">
    <source>
        <dbReference type="ARBA" id="ARBA00023163"/>
    </source>
</evidence>
<name>A0ABY1KLB5_9FLAO</name>
<evidence type="ECO:0000256" key="2">
    <source>
        <dbReference type="ARBA" id="ARBA00023125"/>
    </source>
</evidence>
<dbReference type="InterPro" id="IPR009057">
    <property type="entry name" value="Homeodomain-like_sf"/>
</dbReference>
<evidence type="ECO:0000313" key="6">
    <source>
        <dbReference type="Proteomes" id="UP000185728"/>
    </source>
</evidence>
<dbReference type="EMBL" id="FTOB01000002">
    <property type="protein sequence ID" value="SIS47253.1"/>
    <property type="molecule type" value="Genomic_DNA"/>
</dbReference>
<dbReference type="Gene3D" id="1.10.10.60">
    <property type="entry name" value="Homeodomain-like"/>
    <property type="match status" value="1"/>
</dbReference>
<keyword evidence="1" id="KW-0805">Transcription regulation</keyword>
<keyword evidence="2 5" id="KW-0238">DNA-binding</keyword>
<gene>
    <name evidence="5" type="ORF">SAMN05421766_102112</name>
</gene>
<dbReference type="PANTHER" id="PTHR43280">
    <property type="entry name" value="ARAC-FAMILY TRANSCRIPTIONAL REGULATOR"/>
    <property type="match status" value="1"/>
</dbReference>
<dbReference type="InterPro" id="IPR018060">
    <property type="entry name" value="HTH_AraC"/>
</dbReference>
<protein>
    <submittedName>
        <fullName evidence="5">AraC-type DNA-binding protein</fullName>
    </submittedName>
</protein>
<accession>A0ABY1KLB5</accession>
<sequence length="269" mass="31182">MRTQTIKISPILNKVTSRRNEEDCYTLCWLQNGVDHIEINQTKYKNISNSVFFLTPDFDWKLYKTDTDSSSGYVLLIPRTLMDNPIFKNLHITQVRFFKSTDEIPKINLSPGIEKRVKSILEMLDELISTNLPNKEQAILSLLNTFFVYCDGKCNIKTFISDNNQKAALVYKFKKKIDTQFSKKHEVSAYAQLLHVSDKYLNECVKEVLGTNAKSLIAEKLVMTARHELKFTDKPIKEIAYQLGFSSPDYFSYFLKKHTNLPPSQIRKS</sequence>